<protein>
    <recommendedName>
        <fullName evidence="3">LRRK2 ARM repeat domain-containing protein</fullName>
    </recommendedName>
</protein>
<evidence type="ECO:0000259" key="3">
    <source>
        <dbReference type="Pfam" id="PF23744"/>
    </source>
</evidence>
<feature type="compositionally biased region" description="Polar residues" evidence="2">
    <location>
        <begin position="66"/>
        <end position="86"/>
    </location>
</feature>
<accession>A0ABD3QVQ1</accession>
<organism evidence="4 5">
    <name type="scientific">Cyclotella cryptica</name>
    <dbReference type="NCBI Taxonomy" id="29204"/>
    <lineage>
        <taxon>Eukaryota</taxon>
        <taxon>Sar</taxon>
        <taxon>Stramenopiles</taxon>
        <taxon>Ochrophyta</taxon>
        <taxon>Bacillariophyta</taxon>
        <taxon>Coscinodiscophyceae</taxon>
        <taxon>Thalassiosirophycidae</taxon>
        <taxon>Stephanodiscales</taxon>
        <taxon>Stephanodiscaceae</taxon>
        <taxon>Cyclotella</taxon>
    </lineage>
</organism>
<dbReference type="EMBL" id="JABMIG020000010">
    <property type="protein sequence ID" value="KAL3804014.1"/>
    <property type="molecule type" value="Genomic_DNA"/>
</dbReference>
<dbReference type="InterPro" id="IPR056597">
    <property type="entry name" value="ARM_LRRK2"/>
</dbReference>
<gene>
    <name evidence="4" type="ORF">HJC23_006405</name>
</gene>
<feature type="domain" description="LRRK2 ARM repeat" evidence="3">
    <location>
        <begin position="472"/>
        <end position="684"/>
    </location>
</feature>
<evidence type="ECO:0000256" key="1">
    <source>
        <dbReference type="ARBA" id="ARBA00022737"/>
    </source>
</evidence>
<dbReference type="Gene3D" id="1.25.10.10">
    <property type="entry name" value="Leucine-rich Repeat Variant"/>
    <property type="match status" value="1"/>
</dbReference>
<feature type="compositionally biased region" description="Polar residues" evidence="2">
    <location>
        <begin position="265"/>
        <end position="278"/>
    </location>
</feature>
<dbReference type="SUPFAM" id="SSF48371">
    <property type="entry name" value="ARM repeat"/>
    <property type="match status" value="1"/>
</dbReference>
<feature type="compositionally biased region" description="Polar residues" evidence="2">
    <location>
        <begin position="238"/>
        <end position="248"/>
    </location>
</feature>
<evidence type="ECO:0000256" key="2">
    <source>
        <dbReference type="SAM" id="MobiDB-lite"/>
    </source>
</evidence>
<dbReference type="InterPro" id="IPR016024">
    <property type="entry name" value="ARM-type_fold"/>
</dbReference>
<keyword evidence="5" id="KW-1185">Reference proteome</keyword>
<dbReference type="InterPro" id="IPR000225">
    <property type="entry name" value="Armadillo"/>
</dbReference>
<reference evidence="4 5" key="1">
    <citation type="journal article" date="2020" name="G3 (Bethesda)">
        <title>Improved Reference Genome for Cyclotella cryptica CCMP332, a Model for Cell Wall Morphogenesis, Salinity Adaptation, and Lipid Production in Diatoms (Bacillariophyta).</title>
        <authorList>
            <person name="Roberts W.R."/>
            <person name="Downey K.M."/>
            <person name="Ruck E.C."/>
            <person name="Traller J.C."/>
            <person name="Alverson A.J."/>
        </authorList>
    </citation>
    <scope>NUCLEOTIDE SEQUENCE [LARGE SCALE GENOMIC DNA]</scope>
    <source>
        <strain evidence="4 5">CCMP332</strain>
    </source>
</reference>
<dbReference type="PANTHER" id="PTHR22895:SF0">
    <property type="entry name" value="ARMADILLO REPEAT-CONTAINING PROTEIN 6"/>
    <property type="match status" value="1"/>
</dbReference>
<feature type="compositionally biased region" description="Polar residues" evidence="2">
    <location>
        <begin position="410"/>
        <end position="424"/>
    </location>
</feature>
<feature type="region of interest" description="Disordered" evidence="2">
    <location>
        <begin position="238"/>
        <end position="299"/>
    </location>
</feature>
<sequence>MPQNDDSLGLALTSEEVDDALNFGMNFDDLNGDMDDSALPGLDNRGAGGTGADVLGFRDGDIGSLGTRSPSPNAYSDTVSLTSTGSKRSRADYGRGGGDDTVEEEQSSKKRVLRGDLAMGSSGDREGGDGASSAIRIDREREGRCPDCGLETHSIVRSETGYEKTPLNVEGEVLNGRCLFCHPLEEGEESGSKEKGRKTRKGKGQADDSYNEMNLSFQDVAVGAQLCGQSANAPSFRFSQAGSSMSNMTTPQQQQRRTFPSQTSITTSRDLAQNPQSTTRRRKSKLRQGRLPRKHSWKEHVKMMVAKGDNPEFMRAWSFSKAPSNAFLRGGEAPMPNNPLDGDEGSRSSQYSRNSQLSDGLGRLGKAMASGMGMSCAEPMATPKNQMQRQNSKSPHPQRRSPKLRDPPTYLSQGSFQDMSTTGSDGDVPAHVRLAHNKLPSSIYHHHMFPMSKETEQAYIEKTLAYLESGGGDICDVIVAMRRFPFSLPIQSIACEKLYVHCFDSDHAHAIGLVGGIRTVIDAMEHHAQDIALQRGCAGIIKHMAMASKYNLEMLDRMGAVRIIVNAMERNPQCAPLLESCCWALGSMARGSNPEIKMRVAKGGGIHAAMNAVEQFPRNESLLRAAFNCLQQLGYNPSSYNSNQNQQQNQQQMQNQQMLQQQQRQLQQQQQRLQRMMSQNDAVQNQPMQMNPSQQQQFPRMMSQNGSVQNQQMQMNPTQQQQLLSQQKRQMFGMSQGGGRDMGVMPNTSDDMIGMGNNSMASNMRMPMMGNMGNNSLLGNDSMTGNNDMNNSMPGNGINNSMMGNHRRM</sequence>
<dbReference type="SMART" id="SM00185">
    <property type="entry name" value="ARM"/>
    <property type="match status" value="3"/>
</dbReference>
<feature type="region of interest" description="Disordered" evidence="2">
    <location>
        <begin position="638"/>
        <end position="680"/>
    </location>
</feature>
<feature type="region of interest" description="Disordered" evidence="2">
    <location>
        <begin position="688"/>
        <end position="707"/>
    </location>
</feature>
<feature type="compositionally biased region" description="Polar residues" evidence="2">
    <location>
        <begin position="383"/>
        <end position="395"/>
    </location>
</feature>
<dbReference type="Pfam" id="PF23744">
    <property type="entry name" value="ARM_LRRK2"/>
    <property type="match status" value="1"/>
</dbReference>
<comment type="caution">
    <text evidence="4">The sequence shown here is derived from an EMBL/GenBank/DDBJ whole genome shotgun (WGS) entry which is preliminary data.</text>
</comment>
<evidence type="ECO:0000313" key="4">
    <source>
        <dbReference type="EMBL" id="KAL3804014.1"/>
    </source>
</evidence>
<dbReference type="Proteomes" id="UP001516023">
    <property type="component" value="Unassembled WGS sequence"/>
</dbReference>
<dbReference type="PANTHER" id="PTHR22895">
    <property type="entry name" value="ARMADILLO REPEAT-CONTAINING PROTEIN 6"/>
    <property type="match status" value="1"/>
</dbReference>
<feature type="region of interest" description="Disordered" evidence="2">
    <location>
        <begin position="328"/>
        <end position="429"/>
    </location>
</feature>
<feature type="region of interest" description="Disordered" evidence="2">
    <location>
        <begin position="28"/>
        <end position="138"/>
    </location>
</feature>
<name>A0ABD3QVQ1_9STRA</name>
<feature type="compositionally biased region" description="Basic residues" evidence="2">
    <location>
        <begin position="279"/>
        <end position="297"/>
    </location>
</feature>
<keyword evidence="1" id="KW-0677">Repeat</keyword>
<feature type="compositionally biased region" description="Low complexity" evidence="2">
    <location>
        <begin position="249"/>
        <end position="264"/>
    </location>
</feature>
<feature type="region of interest" description="Disordered" evidence="2">
    <location>
        <begin position="186"/>
        <end position="209"/>
    </location>
</feature>
<feature type="compositionally biased region" description="Low complexity" evidence="2">
    <location>
        <begin position="688"/>
        <end position="697"/>
    </location>
</feature>
<dbReference type="AlphaFoldDB" id="A0ABD3QVQ1"/>
<proteinExistence type="predicted"/>
<dbReference type="InterPro" id="IPR011989">
    <property type="entry name" value="ARM-like"/>
</dbReference>
<feature type="compositionally biased region" description="Polar residues" evidence="2">
    <location>
        <begin position="347"/>
        <end position="358"/>
    </location>
</feature>
<evidence type="ECO:0000313" key="5">
    <source>
        <dbReference type="Proteomes" id="UP001516023"/>
    </source>
</evidence>
<feature type="compositionally biased region" description="Low complexity" evidence="2">
    <location>
        <begin position="641"/>
        <end position="680"/>
    </location>
</feature>